<comment type="subcellular location">
    <subcellularLocation>
        <location evidence="1">Periplasm</location>
    </subcellularLocation>
</comment>
<protein>
    <submittedName>
        <fullName evidence="7">Sulfonate ABC transporter substrate-binding protein</fullName>
    </submittedName>
</protein>
<dbReference type="PANTHER" id="PTHR30024:SF42">
    <property type="entry name" value="ALIPHATIC SULFONATES-BINDING PROTEIN-RELATED"/>
    <property type="match status" value="1"/>
</dbReference>
<reference evidence="8" key="1">
    <citation type="journal article" date="2019" name="Int. J. Syst. Evol. Microbiol.">
        <title>The Global Catalogue of Microorganisms (GCM) 10K type strain sequencing project: providing services to taxonomists for standard genome sequencing and annotation.</title>
        <authorList>
            <consortium name="The Broad Institute Genomics Platform"/>
            <consortium name="The Broad Institute Genome Sequencing Center for Infectious Disease"/>
            <person name="Wu L."/>
            <person name="Ma J."/>
        </authorList>
    </citation>
    <scope>NUCLEOTIDE SEQUENCE [LARGE SCALE GENOMIC DNA]</scope>
    <source>
        <strain evidence="8">JCM 18715</strain>
    </source>
</reference>
<feature type="domain" description="Solute-binding protein family 3/N-terminal" evidence="6">
    <location>
        <begin position="34"/>
        <end position="251"/>
    </location>
</feature>
<dbReference type="PANTHER" id="PTHR30024">
    <property type="entry name" value="ALIPHATIC SULFONATES-BINDING PROTEIN-RELATED"/>
    <property type="match status" value="1"/>
</dbReference>
<dbReference type="NCBIfam" id="TIGR01728">
    <property type="entry name" value="SsuA_fam"/>
    <property type="match status" value="1"/>
</dbReference>
<dbReference type="Proteomes" id="UP001500547">
    <property type="component" value="Unassembled WGS sequence"/>
</dbReference>
<evidence type="ECO:0000256" key="3">
    <source>
        <dbReference type="ARBA" id="ARBA00022448"/>
    </source>
</evidence>
<feature type="chain" id="PRO_5045865018" evidence="5">
    <location>
        <begin position="29"/>
        <end position="318"/>
    </location>
</feature>
<evidence type="ECO:0000256" key="5">
    <source>
        <dbReference type="SAM" id="SignalP"/>
    </source>
</evidence>
<feature type="signal peptide" evidence="5">
    <location>
        <begin position="1"/>
        <end position="28"/>
    </location>
</feature>
<dbReference type="CDD" id="cd13557">
    <property type="entry name" value="PBP2_SsuA"/>
    <property type="match status" value="1"/>
</dbReference>
<organism evidence="7 8">
    <name type="scientific">Viridibacterium curvum</name>
    <dbReference type="NCBI Taxonomy" id="1101404"/>
    <lineage>
        <taxon>Bacteria</taxon>
        <taxon>Pseudomonadati</taxon>
        <taxon>Pseudomonadota</taxon>
        <taxon>Betaproteobacteria</taxon>
        <taxon>Rhodocyclales</taxon>
        <taxon>Rhodocyclaceae</taxon>
        <taxon>Viridibacterium</taxon>
    </lineage>
</organism>
<dbReference type="RefSeq" id="WP_345532647.1">
    <property type="nucleotide sequence ID" value="NZ_BAABLD010000008.1"/>
</dbReference>
<name>A0ABP9QNL4_9RHOO</name>
<dbReference type="SUPFAM" id="SSF53850">
    <property type="entry name" value="Periplasmic binding protein-like II"/>
    <property type="match status" value="1"/>
</dbReference>
<sequence length="318" mass="34389">MKLISAKRRSLFGALLSLALATPLIAHADFNPKLLRIGFQKSAATLVLLKGSGELEKRLAPQGVDVKWVEFPAGPQLLEGLNVGSIDFGFVGEAPPIVAQAAGANFVYVGFEGEAGAAEAVLVPKDSPIKSIAELKGKRVALNKGSNVHYFLVKVLEKNGLKYSDVTVNFLTPADARAAFEKGSIDAWVIWDPFTAAAEKQIGARVLANGKGVVKNYQFFLAEREFATKRADVLKVVLEEANKQGQFIAKNHKAAAAQLSPQQGLPADVLELSLSRYEHSFYPITEEALTSQQQIADTFLDVKLIPAPIKVRDALLKR</sequence>
<evidence type="ECO:0000256" key="2">
    <source>
        <dbReference type="ARBA" id="ARBA00010742"/>
    </source>
</evidence>
<proteinExistence type="inferred from homology"/>
<evidence type="ECO:0000313" key="7">
    <source>
        <dbReference type="EMBL" id="GAA5164549.1"/>
    </source>
</evidence>
<dbReference type="SMART" id="SM00062">
    <property type="entry name" value="PBPb"/>
    <property type="match status" value="1"/>
</dbReference>
<comment type="similarity">
    <text evidence="2">Belongs to the bacterial solute-binding protein SsuA/TauA family.</text>
</comment>
<keyword evidence="3" id="KW-0813">Transport</keyword>
<comment type="caution">
    <text evidence="7">The sequence shown here is derived from an EMBL/GenBank/DDBJ whole genome shotgun (WGS) entry which is preliminary data.</text>
</comment>
<evidence type="ECO:0000259" key="6">
    <source>
        <dbReference type="SMART" id="SM00062"/>
    </source>
</evidence>
<accession>A0ABP9QNL4</accession>
<dbReference type="NCBIfam" id="NF008588">
    <property type="entry name" value="PRK11553.1"/>
    <property type="match status" value="1"/>
</dbReference>
<dbReference type="Pfam" id="PF09084">
    <property type="entry name" value="NMT1"/>
    <property type="match status" value="1"/>
</dbReference>
<evidence type="ECO:0000256" key="1">
    <source>
        <dbReference type="ARBA" id="ARBA00004418"/>
    </source>
</evidence>
<keyword evidence="4 5" id="KW-0732">Signal</keyword>
<evidence type="ECO:0000256" key="4">
    <source>
        <dbReference type="ARBA" id="ARBA00022729"/>
    </source>
</evidence>
<evidence type="ECO:0000313" key="8">
    <source>
        <dbReference type="Proteomes" id="UP001500547"/>
    </source>
</evidence>
<gene>
    <name evidence="7" type="ORF">GCM10025770_18680</name>
</gene>
<dbReference type="InterPro" id="IPR001638">
    <property type="entry name" value="Solute-binding_3/MltF_N"/>
</dbReference>
<dbReference type="Gene3D" id="3.40.190.10">
    <property type="entry name" value="Periplasmic binding protein-like II"/>
    <property type="match status" value="2"/>
</dbReference>
<dbReference type="InterPro" id="IPR010067">
    <property type="entry name" value="ABC_SsuA_sub-bd"/>
</dbReference>
<dbReference type="EMBL" id="BAABLD010000008">
    <property type="protein sequence ID" value="GAA5164549.1"/>
    <property type="molecule type" value="Genomic_DNA"/>
</dbReference>
<keyword evidence="8" id="KW-1185">Reference proteome</keyword>
<dbReference type="InterPro" id="IPR015168">
    <property type="entry name" value="SsuA/THI5"/>
</dbReference>